<evidence type="ECO:0008006" key="4">
    <source>
        <dbReference type="Google" id="ProtNLM"/>
    </source>
</evidence>
<evidence type="ECO:0000313" key="2">
    <source>
        <dbReference type="EMBL" id="KAK7956665.1"/>
    </source>
</evidence>
<dbReference type="InterPro" id="IPR019727">
    <property type="entry name" value="ATP_synth_F0_fsu_mt_fun"/>
</dbReference>
<comment type="caution">
    <text evidence="2">The sequence shown here is derived from an EMBL/GenBank/DDBJ whole genome shotgun (WGS) entry which is preliminary data.</text>
</comment>
<sequence length="88" mass="9718">MSFIQRRALSTLIPPKIASPTALGAAPDALRMKRVVEPSGLFGRYQAKHFGGNNASAKPIIHAIGIILVIGYPMTYYFHLRHHKNNAH</sequence>
<name>A0ABR1QJ21_9PEZI</name>
<keyword evidence="1" id="KW-0812">Transmembrane</keyword>
<keyword evidence="1" id="KW-1133">Transmembrane helix</keyword>
<dbReference type="PANTHER" id="PTHR28161">
    <property type="entry name" value="ATP SYNTHASE SUBUNIT F, MITOCHONDRIAL"/>
    <property type="match status" value="1"/>
</dbReference>
<accession>A0ABR1QJ21</accession>
<organism evidence="2 3">
    <name type="scientific">Apiospora aurea</name>
    <dbReference type="NCBI Taxonomy" id="335848"/>
    <lineage>
        <taxon>Eukaryota</taxon>
        <taxon>Fungi</taxon>
        <taxon>Dikarya</taxon>
        <taxon>Ascomycota</taxon>
        <taxon>Pezizomycotina</taxon>
        <taxon>Sordariomycetes</taxon>
        <taxon>Xylariomycetidae</taxon>
        <taxon>Amphisphaeriales</taxon>
        <taxon>Apiosporaceae</taxon>
        <taxon>Apiospora</taxon>
    </lineage>
</organism>
<keyword evidence="1" id="KW-0472">Membrane</keyword>
<dbReference type="Proteomes" id="UP001391051">
    <property type="component" value="Unassembled WGS sequence"/>
</dbReference>
<dbReference type="PANTHER" id="PTHR28161:SF1">
    <property type="entry name" value="ATP SYNTHASE SUBUNIT F, MITOCHONDRIAL"/>
    <property type="match status" value="1"/>
</dbReference>
<feature type="transmembrane region" description="Helical" evidence="1">
    <location>
        <begin position="60"/>
        <end position="78"/>
    </location>
</feature>
<dbReference type="EMBL" id="JAQQWE010000004">
    <property type="protein sequence ID" value="KAK7956665.1"/>
    <property type="molecule type" value="Genomic_DNA"/>
</dbReference>
<keyword evidence="3" id="KW-1185">Reference proteome</keyword>
<protein>
    <recommendedName>
        <fullName evidence="4">Mitochondrial F1F0 ATP synthase subunit F</fullName>
    </recommendedName>
</protein>
<proteinExistence type="predicted"/>
<dbReference type="Pfam" id="PF10791">
    <property type="entry name" value="F1F0-ATPsyn_F"/>
    <property type="match status" value="1"/>
</dbReference>
<evidence type="ECO:0000256" key="1">
    <source>
        <dbReference type="SAM" id="Phobius"/>
    </source>
</evidence>
<dbReference type="GeneID" id="92075171"/>
<gene>
    <name evidence="2" type="ORF">PG986_005887</name>
</gene>
<reference evidence="2 3" key="1">
    <citation type="submission" date="2023-01" db="EMBL/GenBank/DDBJ databases">
        <title>Analysis of 21 Apiospora genomes using comparative genomics revels a genus with tremendous synthesis potential of carbohydrate active enzymes and secondary metabolites.</title>
        <authorList>
            <person name="Sorensen T."/>
        </authorList>
    </citation>
    <scope>NUCLEOTIDE SEQUENCE [LARGE SCALE GENOMIC DNA]</scope>
    <source>
        <strain evidence="2 3">CBS 24483</strain>
    </source>
</reference>
<evidence type="ECO:0000313" key="3">
    <source>
        <dbReference type="Proteomes" id="UP001391051"/>
    </source>
</evidence>
<dbReference type="RefSeq" id="XP_066701971.1">
    <property type="nucleotide sequence ID" value="XM_066842109.1"/>
</dbReference>